<protein>
    <submittedName>
        <fullName evidence="2">Uncharacterized protein</fullName>
    </submittedName>
</protein>
<reference evidence="2 3" key="1">
    <citation type="submission" date="2017-05" db="EMBL/GenBank/DDBJ databases">
        <title>Genome of assembly of the Bengalese finch, Lonchura striata domestica.</title>
        <authorList>
            <person name="Colquitt B.M."/>
            <person name="Brainard M.S."/>
        </authorList>
    </citation>
    <scope>NUCLEOTIDE SEQUENCE [LARGE SCALE GENOMIC DNA]</scope>
    <source>
        <strain evidence="2">White83orange57</strain>
    </source>
</reference>
<proteinExistence type="predicted"/>
<dbReference type="EMBL" id="MUZQ01000024">
    <property type="protein sequence ID" value="OWK62594.1"/>
    <property type="molecule type" value="Genomic_DNA"/>
</dbReference>
<name>A0A218V987_9PASE</name>
<feature type="transmembrane region" description="Helical" evidence="1">
    <location>
        <begin position="29"/>
        <end position="46"/>
    </location>
</feature>
<keyword evidence="3" id="KW-1185">Reference proteome</keyword>
<keyword evidence="1" id="KW-1133">Transmembrane helix</keyword>
<keyword evidence="1" id="KW-0472">Membrane</keyword>
<sequence length="73" mass="8521">MPGLKQKETQAYEEIRISACFPTNTACELWLFLVTLPFILFVYSFPPTKHPEEMFLNKHQSAILSIFRSNLEN</sequence>
<dbReference type="Proteomes" id="UP000197619">
    <property type="component" value="Unassembled WGS sequence"/>
</dbReference>
<evidence type="ECO:0000313" key="3">
    <source>
        <dbReference type="Proteomes" id="UP000197619"/>
    </source>
</evidence>
<comment type="caution">
    <text evidence="2">The sequence shown here is derived from an EMBL/GenBank/DDBJ whole genome shotgun (WGS) entry which is preliminary data.</text>
</comment>
<organism evidence="2 3">
    <name type="scientific">Lonchura striata</name>
    <name type="common">white-rumped munia</name>
    <dbReference type="NCBI Taxonomy" id="40157"/>
    <lineage>
        <taxon>Eukaryota</taxon>
        <taxon>Metazoa</taxon>
        <taxon>Chordata</taxon>
        <taxon>Craniata</taxon>
        <taxon>Vertebrata</taxon>
        <taxon>Euteleostomi</taxon>
        <taxon>Archelosauria</taxon>
        <taxon>Archosauria</taxon>
        <taxon>Dinosauria</taxon>
        <taxon>Saurischia</taxon>
        <taxon>Theropoda</taxon>
        <taxon>Coelurosauria</taxon>
        <taxon>Aves</taxon>
        <taxon>Neognathae</taxon>
        <taxon>Neoaves</taxon>
        <taxon>Telluraves</taxon>
        <taxon>Australaves</taxon>
        <taxon>Passeriformes</taxon>
        <taxon>Passeroidea</taxon>
        <taxon>Estrildidae</taxon>
        <taxon>Estrildinae</taxon>
        <taxon>Lonchura</taxon>
    </lineage>
</organism>
<dbReference type="AlphaFoldDB" id="A0A218V987"/>
<gene>
    <name evidence="2" type="ORF">RLOC_00009941</name>
</gene>
<accession>A0A218V987</accession>
<keyword evidence="1" id="KW-0812">Transmembrane</keyword>
<evidence type="ECO:0000256" key="1">
    <source>
        <dbReference type="SAM" id="Phobius"/>
    </source>
</evidence>
<evidence type="ECO:0000313" key="2">
    <source>
        <dbReference type="EMBL" id="OWK62594.1"/>
    </source>
</evidence>